<evidence type="ECO:0000313" key="3">
    <source>
        <dbReference type="Proteomes" id="UP000324897"/>
    </source>
</evidence>
<dbReference type="OrthoDB" id="619536at2759"/>
<dbReference type="AlphaFoldDB" id="A0A5J9SV23"/>
<reference evidence="2 3" key="1">
    <citation type="journal article" date="2019" name="Sci. Rep.">
        <title>A high-quality genome of Eragrostis curvula grass provides insights into Poaceae evolution and supports new strategies to enhance forage quality.</title>
        <authorList>
            <person name="Carballo J."/>
            <person name="Santos B.A.C.M."/>
            <person name="Zappacosta D."/>
            <person name="Garbus I."/>
            <person name="Selva J.P."/>
            <person name="Gallo C.A."/>
            <person name="Diaz A."/>
            <person name="Albertini E."/>
            <person name="Caccamo M."/>
            <person name="Echenique V."/>
        </authorList>
    </citation>
    <scope>NUCLEOTIDE SEQUENCE [LARGE SCALE GENOMIC DNA]</scope>
    <source>
        <strain evidence="3">cv. Victoria</strain>
        <tissue evidence="2">Leaf</tissue>
    </source>
</reference>
<comment type="caution">
    <text evidence="2">The sequence shown here is derived from an EMBL/GenBank/DDBJ whole genome shotgun (WGS) entry which is preliminary data.</text>
</comment>
<feature type="non-terminal residue" evidence="2">
    <location>
        <position position="1"/>
    </location>
</feature>
<keyword evidence="3" id="KW-1185">Reference proteome</keyword>
<feature type="domain" description="O-acyltransferase WSD1 C-terminal" evidence="1">
    <location>
        <begin position="20"/>
        <end position="94"/>
    </location>
</feature>
<dbReference type="Gramene" id="TVU02840">
    <property type="protein sequence ID" value="TVU02840"/>
    <property type="gene ID" value="EJB05_51626"/>
</dbReference>
<accession>A0A5J9SV23</accession>
<proteinExistence type="predicted"/>
<dbReference type="EMBL" id="RWGY01000268">
    <property type="protein sequence ID" value="TVU02840.1"/>
    <property type="molecule type" value="Genomic_DNA"/>
</dbReference>
<evidence type="ECO:0000259" key="1">
    <source>
        <dbReference type="Pfam" id="PF06974"/>
    </source>
</evidence>
<organism evidence="2 3">
    <name type="scientific">Eragrostis curvula</name>
    <name type="common">weeping love grass</name>
    <dbReference type="NCBI Taxonomy" id="38414"/>
    <lineage>
        <taxon>Eukaryota</taxon>
        <taxon>Viridiplantae</taxon>
        <taxon>Streptophyta</taxon>
        <taxon>Embryophyta</taxon>
        <taxon>Tracheophyta</taxon>
        <taxon>Spermatophyta</taxon>
        <taxon>Magnoliopsida</taxon>
        <taxon>Liliopsida</taxon>
        <taxon>Poales</taxon>
        <taxon>Poaceae</taxon>
        <taxon>PACMAD clade</taxon>
        <taxon>Chloridoideae</taxon>
        <taxon>Eragrostideae</taxon>
        <taxon>Eragrostidinae</taxon>
        <taxon>Eragrostis</taxon>
    </lineage>
</organism>
<dbReference type="InterPro" id="IPR009721">
    <property type="entry name" value="O-acyltransferase_WSD1_C"/>
</dbReference>
<dbReference type="Pfam" id="PF06974">
    <property type="entry name" value="WS_DGAT_C"/>
    <property type="match status" value="1"/>
</dbReference>
<evidence type="ECO:0000313" key="2">
    <source>
        <dbReference type="EMBL" id="TVU02840.1"/>
    </source>
</evidence>
<dbReference type="Proteomes" id="UP000324897">
    <property type="component" value="Unassembled WGS sequence"/>
</dbReference>
<gene>
    <name evidence="2" type="ORF">EJB05_51626</name>
</gene>
<name>A0A5J9SV23_9POAL</name>
<protein>
    <recommendedName>
        <fullName evidence="1">O-acyltransferase WSD1 C-terminal domain-containing protein</fullName>
    </recommendedName>
</protein>
<sequence length="138" mass="15575">MEQARAAYIETGSRAGRPAHIRCRANKHVTRVLFGERQAGLVQLLKDTLGQQQLSARFNTTMSFSSMVGTAEKVEFYGHSIVDIARTVYGHPHARYERLDLFPKNTNGIEQRKIKCLDGTGKGCLYRDRLPCRAPCTY</sequence>